<dbReference type="GO" id="GO:0016491">
    <property type="term" value="F:oxidoreductase activity"/>
    <property type="evidence" value="ECO:0007669"/>
    <property type="project" value="UniProtKB-KW"/>
</dbReference>
<reference evidence="3 4" key="1">
    <citation type="submission" date="2017-10" db="EMBL/GenBank/DDBJ databases">
        <title>Analysis of the genome sequences of Rhizobium populations associated to common bean (phaseolus vulgaris).</title>
        <authorList>
            <person name="Bustos P."/>
            <person name="Santamaria R.I."/>
            <person name="Miranda-Sanchez F."/>
            <person name="Perez-Carrascal O."/>
            <person name="Juarez S."/>
            <person name="Lozano L."/>
            <person name="Martinez-Flores I."/>
            <person name="Vinuesa P."/>
            <person name="Martinez-Romero E."/>
            <person name="Cevallos M.A."/>
            <person name="Romero D."/>
            <person name="Davila G."/>
            <person name="Gonzalez V."/>
        </authorList>
    </citation>
    <scope>NUCLEOTIDE SEQUENCE [LARGE SCALE GENOMIC DNA]</scope>
    <source>
        <strain evidence="3 4">NXT3</strain>
        <plasmid evidence="4">Plasmid psfrenxt3a</plasmid>
    </source>
</reference>
<dbReference type="Pfam" id="PF01266">
    <property type="entry name" value="DAO"/>
    <property type="match status" value="1"/>
</dbReference>
<dbReference type="InterPro" id="IPR006076">
    <property type="entry name" value="FAD-dep_OxRdtase"/>
</dbReference>
<geneLocation type="plasmid" evidence="4">
    <name>psfrenxt3a</name>
</geneLocation>
<evidence type="ECO:0000313" key="3">
    <source>
        <dbReference type="EMBL" id="AUX78458.1"/>
    </source>
</evidence>
<organism evidence="3 4">
    <name type="scientific">Rhizobium fredii</name>
    <name type="common">Sinorhizobium fredii</name>
    <dbReference type="NCBI Taxonomy" id="380"/>
    <lineage>
        <taxon>Bacteria</taxon>
        <taxon>Pseudomonadati</taxon>
        <taxon>Pseudomonadota</taxon>
        <taxon>Alphaproteobacteria</taxon>
        <taxon>Hyphomicrobiales</taxon>
        <taxon>Rhizobiaceae</taxon>
        <taxon>Sinorhizobium/Ensifer group</taxon>
        <taxon>Sinorhizobium</taxon>
    </lineage>
</organism>
<dbReference type="SUPFAM" id="SSF51905">
    <property type="entry name" value="FAD/NAD(P)-binding domain"/>
    <property type="match status" value="1"/>
</dbReference>
<evidence type="ECO:0000259" key="2">
    <source>
        <dbReference type="Pfam" id="PF01266"/>
    </source>
</evidence>
<dbReference type="AlphaFoldDB" id="A0A2L0HAD4"/>
<dbReference type="EMBL" id="CP024308">
    <property type="protein sequence ID" value="AUX78458.1"/>
    <property type="molecule type" value="Genomic_DNA"/>
</dbReference>
<feature type="domain" description="FAD dependent oxidoreductase" evidence="2">
    <location>
        <begin position="2"/>
        <end position="49"/>
    </location>
</feature>
<dbReference type="Gene3D" id="3.50.50.60">
    <property type="entry name" value="FAD/NAD(P)-binding domain"/>
    <property type="match status" value="1"/>
</dbReference>
<gene>
    <name evidence="3" type="ORF">NXT3_PA00166</name>
</gene>
<keyword evidence="3" id="KW-0614">Plasmid</keyword>
<protein>
    <submittedName>
        <fullName evidence="3">FAD dependent oxidoreductase domain-containing protein</fullName>
    </submittedName>
</protein>
<sequence>MKVIVLGAGVVGTTSAHKVGKAGHEVIVVDRHSGPALETSFANAGDCSPFGGTWMPLALV</sequence>
<evidence type="ECO:0000256" key="1">
    <source>
        <dbReference type="ARBA" id="ARBA00023002"/>
    </source>
</evidence>
<accession>A0A2L0HAD4</accession>
<name>A0A2L0HAD4_RHIFR</name>
<keyword evidence="1" id="KW-0560">Oxidoreductase</keyword>
<dbReference type="InterPro" id="IPR036188">
    <property type="entry name" value="FAD/NAD-bd_sf"/>
</dbReference>
<proteinExistence type="predicted"/>
<dbReference type="Proteomes" id="UP000239340">
    <property type="component" value="Plasmid pSfreNXT3a"/>
</dbReference>
<evidence type="ECO:0000313" key="4">
    <source>
        <dbReference type="Proteomes" id="UP000239340"/>
    </source>
</evidence>